<dbReference type="InterPro" id="IPR000313">
    <property type="entry name" value="PWWP_dom"/>
</dbReference>
<accession>A0A8C8TQA7</accession>
<proteinExistence type="predicted"/>
<evidence type="ECO:0000313" key="2">
    <source>
        <dbReference type="Ensembl" id="ENSPEMP00000020154.2"/>
    </source>
</evidence>
<keyword evidence="3" id="KW-1185">Reference proteome</keyword>
<dbReference type="GeneTree" id="ENSGT00940000153942"/>
<evidence type="ECO:0000313" key="3">
    <source>
        <dbReference type="Proteomes" id="UP000694547"/>
    </source>
</evidence>
<reference evidence="2" key="3">
    <citation type="submission" date="2025-09" db="UniProtKB">
        <authorList>
            <consortium name="Ensembl"/>
        </authorList>
    </citation>
    <scope>IDENTIFICATION</scope>
</reference>
<sequence>MSLIGKDYLYEGRIHRYKLGELSVEALPIISSDGAVKPPANKYPIFFFGTHETAFLGPKDLFPYKEYKDKFGKSNKRKGFNEGLWEIENNPGPPE</sequence>
<dbReference type="PANTHER" id="PTHR12550">
    <property type="entry name" value="HEPATOMA-DERIVED GROWTH FACTOR-RELATED"/>
    <property type="match status" value="1"/>
</dbReference>
<reference evidence="2 3" key="1">
    <citation type="submission" date="2018-10" db="EMBL/GenBank/DDBJ databases">
        <title>Improved assembly of the deer mouse Peromyscus maniculatus genome.</title>
        <authorList>
            <person name="Lassance J.-M."/>
            <person name="Hoekstra H.E."/>
        </authorList>
    </citation>
    <scope>NUCLEOTIDE SEQUENCE [LARGE SCALE GENOMIC DNA]</scope>
</reference>
<dbReference type="SUPFAM" id="SSF63748">
    <property type="entry name" value="Tudor/PWWP/MBT"/>
    <property type="match status" value="1"/>
</dbReference>
<dbReference type="Ensembl" id="ENSPEMT00000024501.2">
    <property type="protein sequence ID" value="ENSPEMP00000020154.2"/>
    <property type="gene ID" value="ENSPEMG00000018211.2"/>
</dbReference>
<dbReference type="PANTHER" id="PTHR12550:SF82">
    <property type="entry name" value="HDGF LIKE 3"/>
    <property type="match status" value="1"/>
</dbReference>
<reference evidence="2" key="2">
    <citation type="submission" date="2025-08" db="UniProtKB">
        <authorList>
            <consortium name="Ensembl"/>
        </authorList>
    </citation>
    <scope>IDENTIFICATION</scope>
</reference>
<name>A0A8C8TQA7_PERMB</name>
<dbReference type="Gene3D" id="2.30.30.140">
    <property type="match status" value="1"/>
</dbReference>
<feature type="domain" description="PWWP" evidence="1">
    <location>
        <begin position="38"/>
        <end position="90"/>
    </location>
</feature>
<protein>
    <recommendedName>
        <fullName evidence="1">PWWP domain-containing protein</fullName>
    </recommendedName>
</protein>
<dbReference type="Pfam" id="PF00855">
    <property type="entry name" value="PWWP"/>
    <property type="match status" value="1"/>
</dbReference>
<dbReference type="AlphaFoldDB" id="A0A8C8TQA7"/>
<evidence type="ECO:0000259" key="1">
    <source>
        <dbReference type="Pfam" id="PF00855"/>
    </source>
</evidence>
<dbReference type="Proteomes" id="UP000694547">
    <property type="component" value="Chromosome 1"/>
</dbReference>
<organism evidence="2 3">
    <name type="scientific">Peromyscus maniculatus bairdii</name>
    <name type="common">Prairie deer mouse</name>
    <dbReference type="NCBI Taxonomy" id="230844"/>
    <lineage>
        <taxon>Eukaryota</taxon>
        <taxon>Metazoa</taxon>
        <taxon>Chordata</taxon>
        <taxon>Craniata</taxon>
        <taxon>Vertebrata</taxon>
        <taxon>Euteleostomi</taxon>
        <taxon>Mammalia</taxon>
        <taxon>Eutheria</taxon>
        <taxon>Euarchontoglires</taxon>
        <taxon>Glires</taxon>
        <taxon>Rodentia</taxon>
        <taxon>Myomorpha</taxon>
        <taxon>Muroidea</taxon>
        <taxon>Cricetidae</taxon>
        <taxon>Neotominae</taxon>
        <taxon>Peromyscus</taxon>
    </lineage>
</organism>